<protein>
    <submittedName>
        <fullName evidence="1">Uncharacterized protein</fullName>
    </submittedName>
</protein>
<comment type="caution">
    <text evidence="1">The sequence shown here is derived from an EMBL/GenBank/DDBJ whole genome shotgun (WGS) entry which is preliminary data.</text>
</comment>
<gene>
    <name evidence="1" type="ORF">V6N11_025720</name>
</gene>
<dbReference type="EMBL" id="JBBPBN010000011">
    <property type="protein sequence ID" value="KAK9028564.1"/>
    <property type="molecule type" value="Genomic_DNA"/>
</dbReference>
<accession>A0ABR2SUC4</accession>
<sequence length="103" mass="11729">MEKVARVRMTMCKRRDVVGREKGYTDTCLTECHKHGIIMAAEGTFYVPDDWDKYYGLVLLFQVIGPKDIGRVLGLSIRDNSLNALRKQIETVGPRVFTSSCQM</sequence>
<evidence type="ECO:0000313" key="1">
    <source>
        <dbReference type="EMBL" id="KAK9028564.1"/>
    </source>
</evidence>
<reference evidence="1 2" key="1">
    <citation type="journal article" date="2024" name="G3 (Bethesda)">
        <title>Genome assembly of Hibiscus sabdariffa L. provides insights into metabolisms of medicinal natural products.</title>
        <authorList>
            <person name="Kim T."/>
        </authorList>
    </citation>
    <scope>NUCLEOTIDE SEQUENCE [LARGE SCALE GENOMIC DNA]</scope>
    <source>
        <strain evidence="1">TK-2024</strain>
        <tissue evidence="1">Old leaves</tissue>
    </source>
</reference>
<organism evidence="1 2">
    <name type="scientific">Hibiscus sabdariffa</name>
    <name type="common">roselle</name>
    <dbReference type="NCBI Taxonomy" id="183260"/>
    <lineage>
        <taxon>Eukaryota</taxon>
        <taxon>Viridiplantae</taxon>
        <taxon>Streptophyta</taxon>
        <taxon>Embryophyta</taxon>
        <taxon>Tracheophyta</taxon>
        <taxon>Spermatophyta</taxon>
        <taxon>Magnoliopsida</taxon>
        <taxon>eudicotyledons</taxon>
        <taxon>Gunneridae</taxon>
        <taxon>Pentapetalae</taxon>
        <taxon>rosids</taxon>
        <taxon>malvids</taxon>
        <taxon>Malvales</taxon>
        <taxon>Malvaceae</taxon>
        <taxon>Malvoideae</taxon>
        <taxon>Hibiscus</taxon>
    </lineage>
</organism>
<evidence type="ECO:0000313" key="2">
    <source>
        <dbReference type="Proteomes" id="UP001396334"/>
    </source>
</evidence>
<dbReference type="Proteomes" id="UP001396334">
    <property type="component" value="Unassembled WGS sequence"/>
</dbReference>
<keyword evidence="2" id="KW-1185">Reference proteome</keyword>
<name>A0ABR2SUC4_9ROSI</name>
<proteinExistence type="predicted"/>